<evidence type="ECO:0000313" key="3">
    <source>
        <dbReference type="Proteomes" id="UP000241690"/>
    </source>
</evidence>
<dbReference type="RefSeq" id="XP_024774520.1">
    <property type="nucleotide sequence ID" value="XM_024919085.1"/>
</dbReference>
<feature type="compositionally biased region" description="Low complexity" evidence="1">
    <location>
        <begin position="1"/>
        <end position="19"/>
    </location>
</feature>
<evidence type="ECO:0000313" key="2">
    <source>
        <dbReference type="EMBL" id="PTB54843.1"/>
    </source>
</evidence>
<keyword evidence="3" id="KW-1185">Reference proteome</keyword>
<protein>
    <submittedName>
        <fullName evidence="2">Uncharacterized protein</fullName>
    </submittedName>
</protein>
<dbReference type="Proteomes" id="UP000241690">
    <property type="component" value="Unassembled WGS sequence"/>
</dbReference>
<accession>A0A2T4ACV5</accession>
<reference evidence="2 3" key="1">
    <citation type="submission" date="2016-07" db="EMBL/GenBank/DDBJ databases">
        <title>Multiple horizontal gene transfer events from other fungi enriched the ability of initially mycotrophic Trichoderma (Ascomycota) to feed on dead plant biomass.</title>
        <authorList>
            <consortium name="DOE Joint Genome Institute"/>
            <person name="Aerts A."/>
            <person name="Atanasova L."/>
            <person name="Chenthamara K."/>
            <person name="Zhang J."/>
            <person name="Grujic M."/>
            <person name="Henrissat B."/>
            <person name="Kuo A."/>
            <person name="Salamov A."/>
            <person name="Lipzen A."/>
            <person name="Labutti K."/>
            <person name="Barry K."/>
            <person name="Miao Y."/>
            <person name="Rahimi M.J."/>
            <person name="Shen Q."/>
            <person name="Grigoriev I.V."/>
            <person name="Kubicek C.P."/>
            <person name="Druzhinina I.S."/>
        </authorList>
    </citation>
    <scope>NUCLEOTIDE SEQUENCE [LARGE SCALE GENOMIC DNA]</scope>
    <source>
        <strain evidence="2 3">CBS 226.95</strain>
    </source>
</reference>
<dbReference type="AlphaFoldDB" id="A0A2T4ACV5"/>
<feature type="region of interest" description="Disordered" evidence="1">
    <location>
        <begin position="1"/>
        <end position="84"/>
    </location>
</feature>
<dbReference type="GeneID" id="36627654"/>
<name>A0A2T4ACV5_TRIHA</name>
<gene>
    <name evidence="2" type="ORF">M431DRAFT_508253</name>
</gene>
<dbReference type="EMBL" id="KZ679680">
    <property type="protein sequence ID" value="PTB54843.1"/>
    <property type="molecule type" value="Genomic_DNA"/>
</dbReference>
<proteinExistence type="predicted"/>
<evidence type="ECO:0000256" key="1">
    <source>
        <dbReference type="SAM" id="MobiDB-lite"/>
    </source>
</evidence>
<organism evidence="2 3">
    <name type="scientific">Trichoderma harzianum CBS 226.95</name>
    <dbReference type="NCBI Taxonomy" id="983964"/>
    <lineage>
        <taxon>Eukaryota</taxon>
        <taxon>Fungi</taxon>
        <taxon>Dikarya</taxon>
        <taxon>Ascomycota</taxon>
        <taxon>Pezizomycotina</taxon>
        <taxon>Sordariomycetes</taxon>
        <taxon>Hypocreomycetidae</taxon>
        <taxon>Hypocreales</taxon>
        <taxon>Hypocreaceae</taxon>
        <taxon>Trichoderma</taxon>
    </lineage>
</organism>
<sequence length="109" mass="11593">MAALRASPPLPLLELASAKQPDKPQKPAPDALTAWLSGPQAQSMSAAKKNPVPESGVIRYRRTQAADGRQPPARGPVGENENRGSLAAEMPAGLLHWIGAGCKYLYLRL</sequence>